<protein>
    <submittedName>
        <fullName evidence="2">Minor capsid protein</fullName>
    </submittedName>
</protein>
<reference evidence="3" key="1">
    <citation type="journal article" date="2019" name="Int. J. Syst. Evol. Microbiol.">
        <title>The Global Catalogue of Microorganisms (GCM) 10K type strain sequencing project: providing services to taxonomists for standard genome sequencing and annotation.</title>
        <authorList>
            <consortium name="The Broad Institute Genomics Platform"/>
            <consortium name="The Broad Institute Genome Sequencing Center for Infectious Disease"/>
            <person name="Wu L."/>
            <person name="Ma J."/>
        </authorList>
    </citation>
    <scope>NUCLEOTIDE SEQUENCE [LARGE SCALE GENOMIC DNA]</scope>
    <source>
        <strain evidence="3">TISTR 1827</strain>
    </source>
</reference>
<dbReference type="NCBIfam" id="TIGR01641">
    <property type="entry name" value="phageSPP1_gp7"/>
    <property type="match status" value="1"/>
</dbReference>
<dbReference type="RefSeq" id="WP_379270150.1">
    <property type="nucleotide sequence ID" value="NZ_JBHUGT010000020.1"/>
</dbReference>
<gene>
    <name evidence="2" type="ORF">ACFSW5_04155</name>
</gene>
<organism evidence="2 3">
    <name type="scientific">Paenibacillus thailandensis</name>
    <dbReference type="NCBI Taxonomy" id="393250"/>
    <lineage>
        <taxon>Bacteria</taxon>
        <taxon>Bacillati</taxon>
        <taxon>Bacillota</taxon>
        <taxon>Bacilli</taxon>
        <taxon>Bacillales</taxon>
        <taxon>Paenibacillaceae</taxon>
        <taxon>Paenibacillus</taxon>
    </lineage>
</organism>
<accession>A0ABW5QT41</accession>
<feature type="domain" description="Phage head morphogenesis" evidence="1">
    <location>
        <begin position="200"/>
        <end position="304"/>
    </location>
</feature>
<dbReference type="Pfam" id="PF04233">
    <property type="entry name" value="Phage_Mu_F"/>
    <property type="match status" value="1"/>
</dbReference>
<evidence type="ECO:0000313" key="3">
    <source>
        <dbReference type="Proteomes" id="UP001597493"/>
    </source>
</evidence>
<comment type="caution">
    <text evidence="2">The sequence shown here is derived from an EMBL/GenBank/DDBJ whole genome shotgun (WGS) entry which is preliminary data.</text>
</comment>
<dbReference type="InterPro" id="IPR006528">
    <property type="entry name" value="Phage_head_morphogenesis_dom"/>
</dbReference>
<sequence>MMKQRSNEYWDRRAMERMAEYHRGADRTMRTLSAAYDAALANIQAEIDKIFNRYSRDGRMSPKEARQLLNTPLTPQERSELTEQMRKVRDPTIRQQMLNRLNSAAYRARITRLQALRENIHLQTKLLADIEVKITEKWYVDVIDEAFYRTMFDIQRGLGLGFRFDPMPQKVVQEILRNPWSGKHFSRRVWANTEELAKLLEERLTAGFMSGTPRRKLALELEERMNVGKHAANRLVRTETTYMANSAEMESYEEAEVDEYQFLATLDSRTSEICRKHDLKVYAVKEAKAGVNMPPLHPYCRSTTRAYFGLETLEGIQRRATDPETGRSVLVPASMSYEDWKQKYGT</sequence>
<evidence type="ECO:0000259" key="1">
    <source>
        <dbReference type="Pfam" id="PF04233"/>
    </source>
</evidence>
<dbReference type="Proteomes" id="UP001597493">
    <property type="component" value="Unassembled WGS sequence"/>
</dbReference>
<dbReference type="EMBL" id="JBHUMY010000004">
    <property type="protein sequence ID" value="MFD2659456.1"/>
    <property type="molecule type" value="Genomic_DNA"/>
</dbReference>
<keyword evidence="3" id="KW-1185">Reference proteome</keyword>
<name>A0ABW5QT41_9BACL</name>
<evidence type="ECO:0000313" key="2">
    <source>
        <dbReference type="EMBL" id="MFD2659456.1"/>
    </source>
</evidence>
<proteinExistence type="predicted"/>